<keyword evidence="7" id="KW-0966">Cell projection</keyword>
<protein>
    <submittedName>
        <fullName evidence="7">Flagellar protein FliO/FliZ</fullName>
    </submittedName>
</protein>
<evidence type="ECO:0000256" key="5">
    <source>
        <dbReference type="ARBA" id="ARBA00023136"/>
    </source>
</evidence>
<evidence type="ECO:0000256" key="2">
    <source>
        <dbReference type="ARBA" id="ARBA00022475"/>
    </source>
</evidence>
<name>A0ABS4XED3_9MICC</name>
<keyword evidence="3 6" id="KW-0812">Transmembrane</keyword>
<accession>A0ABS4XED3</accession>
<dbReference type="Proteomes" id="UP001296993">
    <property type="component" value="Unassembled WGS sequence"/>
</dbReference>
<evidence type="ECO:0000313" key="7">
    <source>
        <dbReference type="EMBL" id="MBP2386842.1"/>
    </source>
</evidence>
<evidence type="ECO:0000256" key="6">
    <source>
        <dbReference type="SAM" id="Phobius"/>
    </source>
</evidence>
<keyword evidence="4 6" id="KW-1133">Transmembrane helix</keyword>
<proteinExistence type="predicted"/>
<comment type="caution">
    <text evidence="7">The sequence shown here is derived from an EMBL/GenBank/DDBJ whole genome shotgun (WGS) entry which is preliminary data.</text>
</comment>
<evidence type="ECO:0000256" key="1">
    <source>
        <dbReference type="ARBA" id="ARBA00004236"/>
    </source>
</evidence>
<dbReference type="EMBL" id="JAGIOF010000001">
    <property type="protein sequence ID" value="MBP2386842.1"/>
    <property type="molecule type" value="Genomic_DNA"/>
</dbReference>
<keyword evidence="2" id="KW-1003">Cell membrane</keyword>
<feature type="transmembrane region" description="Helical" evidence="6">
    <location>
        <begin position="6"/>
        <end position="24"/>
    </location>
</feature>
<organism evidence="7 8">
    <name type="scientific">Paeniglutamicibacter kerguelensis</name>
    <dbReference type="NCBI Taxonomy" id="254788"/>
    <lineage>
        <taxon>Bacteria</taxon>
        <taxon>Bacillati</taxon>
        <taxon>Actinomycetota</taxon>
        <taxon>Actinomycetes</taxon>
        <taxon>Micrococcales</taxon>
        <taxon>Micrococcaceae</taxon>
        <taxon>Paeniglutamicibacter</taxon>
    </lineage>
</organism>
<gene>
    <name evidence="7" type="ORF">JOF47_002353</name>
</gene>
<evidence type="ECO:0000256" key="4">
    <source>
        <dbReference type="ARBA" id="ARBA00022989"/>
    </source>
</evidence>
<dbReference type="InterPro" id="IPR022781">
    <property type="entry name" value="Flagellar_biosynth_FliO"/>
</dbReference>
<keyword evidence="8" id="KW-1185">Reference proteome</keyword>
<keyword evidence="7" id="KW-0282">Flagellum</keyword>
<evidence type="ECO:0000256" key="3">
    <source>
        <dbReference type="ARBA" id="ARBA00022692"/>
    </source>
</evidence>
<comment type="subcellular location">
    <subcellularLocation>
        <location evidence="1">Cell membrane</location>
    </subcellularLocation>
</comment>
<dbReference type="RefSeq" id="WP_209998258.1">
    <property type="nucleotide sequence ID" value="NZ_BAAAJY010000010.1"/>
</dbReference>
<reference evidence="7 8" key="1">
    <citation type="submission" date="2021-03" db="EMBL/GenBank/DDBJ databases">
        <title>Sequencing the genomes of 1000 actinobacteria strains.</title>
        <authorList>
            <person name="Klenk H.-P."/>
        </authorList>
    </citation>
    <scope>NUCLEOTIDE SEQUENCE [LARGE SCALE GENOMIC DNA]</scope>
    <source>
        <strain evidence="7 8">DSM 15797</strain>
    </source>
</reference>
<sequence>MENFFLLLRVVISLAAVLGLLFYLRKRLLHRFGSHSASQVTIVERHGIGPKSTVVLLDVQGRRYLLGVGESSINVLDSFEAPEPPVAVPAAFEETSAALRSQSFALSLQKVAGAPSAGAERPGAGVPAALDGGARHALPVGTAPGPLAGSVLSPDTWRRAWAALKTGRSA</sequence>
<evidence type="ECO:0000313" key="8">
    <source>
        <dbReference type="Proteomes" id="UP001296993"/>
    </source>
</evidence>
<keyword evidence="7" id="KW-0969">Cilium</keyword>
<keyword evidence="5 6" id="KW-0472">Membrane</keyword>
<dbReference type="Pfam" id="PF04347">
    <property type="entry name" value="FliO"/>
    <property type="match status" value="1"/>
</dbReference>